<evidence type="ECO:0000259" key="1">
    <source>
        <dbReference type="Pfam" id="PF00903"/>
    </source>
</evidence>
<proteinExistence type="predicted"/>
<name>A0A5J4R606_9ZZZZ</name>
<sequence>MNMNRINVIALGVRDMEKSIRFYRDGLGFQTGAIENGRVNQKLCRNNTYGKTKRGFDTVDCNCCRTACPMNYGDNHKINAYNI</sequence>
<dbReference type="Gene3D" id="3.10.180.10">
    <property type="entry name" value="2,3-Dihydroxybiphenyl 1,2-Dioxygenase, domain 1"/>
    <property type="match status" value="1"/>
</dbReference>
<dbReference type="AlphaFoldDB" id="A0A5J4R606"/>
<protein>
    <recommendedName>
        <fullName evidence="1">Glyoxalase/fosfomycin resistance/dioxygenase domain-containing protein</fullName>
    </recommendedName>
</protein>
<dbReference type="Pfam" id="PF00903">
    <property type="entry name" value="Glyoxalase"/>
    <property type="match status" value="1"/>
</dbReference>
<dbReference type="InterPro" id="IPR004360">
    <property type="entry name" value="Glyas_Fos-R_dOase_dom"/>
</dbReference>
<organism evidence="2">
    <name type="scientific">termite gut metagenome</name>
    <dbReference type="NCBI Taxonomy" id="433724"/>
    <lineage>
        <taxon>unclassified sequences</taxon>
        <taxon>metagenomes</taxon>
        <taxon>organismal metagenomes</taxon>
    </lineage>
</organism>
<feature type="domain" description="Glyoxalase/fosfomycin resistance/dioxygenase" evidence="1">
    <location>
        <begin position="5"/>
        <end position="79"/>
    </location>
</feature>
<dbReference type="InterPro" id="IPR029068">
    <property type="entry name" value="Glyas_Bleomycin-R_OHBP_Dase"/>
</dbReference>
<dbReference type="SUPFAM" id="SSF54593">
    <property type="entry name" value="Glyoxalase/Bleomycin resistance protein/Dihydroxybiphenyl dioxygenase"/>
    <property type="match status" value="1"/>
</dbReference>
<reference evidence="2" key="1">
    <citation type="submission" date="2019-03" db="EMBL/GenBank/DDBJ databases">
        <title>Single cell metagenomics reveals metabolic interactions within the superorganism composed of flagellate Streblomastix strix and complex community of Bacteroidetes bacteria on its surface.</title>
        <authorList>
            <person name="Treitli S.C."/>
            <person name="Kolisko M."/>
            <person name="Husnik F."/>
            <person name="Keeling P."/>
            <person name="Hampl V."/>
        </authorList>
    </citation>
    <scope>NUCLEOTIDE SEQUENCE</scope>
    <source>
        <strain evidence="2">STM</strain>
    </source>
</reference>
<evidence type="ECO:0000313" key="2">
    <source>
        <dbReference type="EMBL" id="KAA6328570.1"/>
    </source>
</evidence>
<accession>A0A5J4R606</accession>
<dbReference type="EMBL" id="SNRY01001797">
    <property type="protein sequence ID" value="KAA6328570.1"/>
    <property type="molecule type" value="Genomic_DNA"/>
</dbReference>
<comment type="caution">
    <text evidence="2">The sequence shown here is derived from an EMBL/GenBank/DDBJ whole genome shotgun (WGS) entry which is preliminary data.</text>
</comment>
<gene>
    <name evidence="2" type="ORF">EZS27_022547</name>
</gene>